<feature type="domain" description="GW" evidence="1">
    <location>
        <begin position="148"/>
        <end position="185"/>
    </location>
</feature>
<reference evidence="3" key="1">
    <citation type="submission" date="2015-07" db="EMBL/GenBank/DDBJ databases">
        <title>Genome sequencing of Sunxiuqinia dokdonensis strain SK.</title>
        <authorList>
            <person name="Ahn S."/>
            <person name="Kim B.-C."/>
        </authorList>
    </citation>
    <scope>NUCLEOTIDE SEQUENCE [LARGE SCALE GENOMIC DNA]</scope>
    <source>
        <strain evidence="3">SK</strain>
    </source>
</reference>
<accession>A0A0L8V6Z8</accession>
<dbReference type="Pfam" id="PF13457">
    <property type="entry name" value="GW"/>
    <property type="match status" value="2"/>
</dbReference>
<protein>
    <recommendedName>
        <fullName evidence="1">GW domain-containing protein</fullName>
    </recommendedName>
</protein>
<dbReference type="EMBL" id="LGIA01000170">
    <property type="protein sequence ID" value="KOH44209.1"/>
    <property type="molecule type" value="Genomic_DNA"/>
</dbReference>
<comment type="caution">
    <text evidence="2">The sequence shown here is derived from an EMBL/GenBank/DDBJ whole genome shotgun (WGS) entry which is preliminary data.</text>
</comment>
<name>A0A0L8V6Z8_9BACT</name>
<dbReference type="InterPro" id="IPR025987">
    <property type="entry name" value="GW_dom"/>
</dbReference>
<dbReference type="AlphaFoldDB" id="A0A0L8V6Z8"/>
<evidence type="ECO:0000313" key="3">
    <source>
        <dbReference type="Proteomes" id="UP000036958"/>
    </source>
</evidence>
<gene>
    <name evidence="2" type="ORF">NC99_30150</name>
</gene>
<organism evidence="2 3">
    <name type="scientific">Sunxiuqinia dokdonensis</name>
    <dbReference type="NCBI Taxonomy" id="1409788"/>
    <lineage>
        <taxon>Bacteria</taxon>
        <taxon>Pseudomonadati</taxon>
        <taxon>Bacteroidota</taxon>
        <taxon>Bacteroidia</taxon>
        <taxon>Marinilabiliales</taxon>
        <taxon>Prolixibacteraceae</taxon>
        <taxon>Sunxiuqinia</taxon>
    </lineage>
</organism>
<feature type="domain" description="GW" evidence="1">
    <location>
        <begin position="35"/>
        <end position="63"/>
    </location>
</feature>
<sequence>MRLLFALLIGSVLLSSCVQKKKEAVQPLDTSSLVHQVTVEEVIQTSTYTYLKVSENSQEFWLAVNRQEVEVGEKYYYESALEMKDFESKALGRVFDSIYFVQKFSQQPITSNNPVAGKQSPQGKALEDFNEGIQINPVDGGVSIADLYASKSDFSGQQVTVKGQVVKVNKNIMSRNWLHIQDGTKHGENYDLTITSNEVAEVGDVIVVEGTVTLDKDFGAGYFYELIMEDGKILP</sequence>
<evidence type="ECO:0000313" key="2">
    <source>
        <dbReference type="EMBL" id="KOH44209.1"/>
    </source>
</evidence>
<evidence type="ECO:0000259" key="1">
    <source>
        <dbReference type="Pfam" id="PF13457"/>
    </source>
</evidence>
<dbReference type="OrthoDB" id="1118190at2"/>
<dbReference type="PROSITE" id="PS51257">
    <property type="entry name" value="PROKAR_LIPOPROTEIN"/>
    <property type="match status" value="1"/>
</dbReference>
<dbReference type="STRING" id="1409788.NC99_30150"/>
<proteinExistence type="predicted"/>
<dbReference type="Proteomes" id="UP000036958">
    <property type="component" value="Unassembled WGS sequence"/>
</dbReference>
<dbReference type="RefSeq" id="WP_053184713.1">
    <property type="nucleotide sequence ID" value="NZ_LGIA01000170.1"/>
</dbReference>
<keyword evidence="3" id="KW-1185">Reference proteome</keyword>